<evidence type="ECO:0000256" key="2">
    <source>
        <dbReference type="ARBA" id="ARBA00004496"/>
    </source>
</evidence>
<comment type="subunit">
    <text evidence="5">Homodimer.</text>
</comment>
<evidence type="ECO:0000256" key="4">
    <source>
        <dbReference type="ARBA" id="ARBA00008391"/>
    </source>
</evidence>
<dbReference type="InterPro" id="IPR000836">
    <property type="entry name" value="PRTase_dom"/>
</dbReference>
<dbReference type="AlphaFoldDB" id="A0A9E7EZT3"/>
<evidence type="ECO:0000313" key="11">
    <source>
        <dbReference type="EMBL" id="URD86468.1"/>
    </source>
</evidence>
<evidence type="ECO:0000256" key="8">
    <source>
        <dbReference type="ARBA" id="ARBA00022676"/>
    </source>
</evidence>
<dbReference type="EMBL" id="CP097504">
    <property type="protein sequence ID" value="URD86468.1"/>
    <property type="molecule type" value="Genomic_DNA"/>
</dbReference>
<dbReference type="Gene3D" id="3.40.50.2020">
    <property type="match status" value="1"/>
</dbReference>
<dbReference type="SUPFAM" id="SSF53271">
    <property type="entry name" value="PRTase-like"/>
    <property type="match status" value="1"/>
</dbReference>
<evidence type="ECO:0000256" key="7">
    <source>
        <dbReference type="ARBA" id="ARBA00022490"/>
    </source>
</evidence>
<evidence type="ECO:0000256" key="3">
    <source>
        <dbReference type="ARBA" id="ARBA00004659"/>
    </source>
</evidence>
<comment type="similarity">
    <text evidence="4">Belongs to the purine/pyrimidine phosphoribosyltransferase family.</text>
</comment>
<evidence type="ECO:0000313" key="12">
    <source>
        <dbReference type="Proteomes" id="UP001055439"/>
    </source>
</evidence>
<gene>
    <name evidence="11" type="ORF">MUK42_28515</name>
</gene>
<dbReference type="GO" id="GO:0005829">
    <property type="term" value="C:cytosol"/>
    <property type="evidence" value="ECO:0007669"/>
    <property type="project" value="TreeGrafter"/>
</dbReference>
<evidence type="ECO:0000256" key="1">
    <source>
        <dbReference type="ARBA" id="ARBA00000868"/>
    </source>
</evidence>
<dbReference type="InterPro" id="IPR029057">
    <property type="entry name" value="PRTase-like"/>
</dbReference>
<keyword evidence="10" id="KW-0660">Purine salvage</keyword>
<organism evidence="11 12">
    <name type="scientific">Musa troglodytarum</name>
    <name type="common">fe'i banana</name>
    <dbReference type="NCBI Taxonomy" id="320322"/>
    <lineage>
        <taxon>Eukaryota</taxon>
        <taxon>Viridiplantae</taxon>
        <taxon>Streptophyta</taxon>
        <taxon>Embryophyta</taxon>
        <taxon>Tracheophyta</taxon>
        <taxon>Spermatophyta</taxon>
        <taxon>Magnoliopsida</taxon>
        <taxon>Liliopsida</taxon>
        <taxon>Zingiberales</taxon>
        <taxon>Musaceae</taxon>
        <taxon>Musa</taxon>
    </lineage>
</organism>
<reference evidence="11" key="1">
    <citation type="submission" date="2022-05" db="EMBL/GenBank/DDBJ databases">
        <title>The Musa troglodytarum L. genome provides insights into the mechanism of non-climacteric behaviour and enrichment of carotenoids.</title>
        <authorList>
            <person name="Wang J."/>
        </authorList>
    </citation>
    <scope>NUCLEOTIDE SEQUENCE</scope>
    <source>
        <tissue evidence="11">Leaf</tissue>
    </source>
</reference>
<keyword evidence="9" id="KW-0808">Transferase</keyword>
<evidence type="ECO:0000256" key="10">
    <source>
        <dbReference type="ARBA" id="ARBA00022726"/>
    </source>
</evidence>
<evidence type="ECO:0000256" key="9">
    <source>
        <dbReference type="ARBA" id="ARBA00022679"/>
    </source>
</evidence>
<dbReference type="Proteomes" id="UP001055439">
    <property type="component" value="Chromosome 2"/>
</dbReference>
<dbReference type="GO" id="GO:0006166">
    <property type="term" value="P:purine ribonucleoside salvage"/>
    <property type="evidence" value="ECO:0007669"/>
    <property type="project" value="UniProtKB-KW"/>
</dbReference>
<comment type="pathway">
    <text evidence="3">Purine metabolism; AMP biosynthesis via salvage pathway; AMP from adenine: step 1/1.</text>
</comment>
<protein>
    <recommendedName>
        <fullName evidence="6">adenine phosphoribosyltransferase</fullName>
        <ecNumber evidence="6">2.4.2.7</ecNumber>
    </recommendedName>
</protein>
<dbReference type="CDD" id="cd06223">
    <property type="entry name" value="PRTases_typeI"/>
    <property type="match status" value="1"/>
</dbReference>
<keyword evidence="7" id="KW-0963">Cytoplasm</keyword>
<accession>A0A9E7EZT3</accession>
<proteinExistence type="inferred from homology"/>
<evidence type="ECO:0000256" key="6">
    <source>
        <dbReference type="ARBA" id="ARBA00011893"/>
    </source>
</evidence>
<dbReference type="EC" id="2.4.2.7" evidence="6"/>
<comment type="subcellular location">
    <subcellularLocation>
        <location evidence="2">Cytoplasm</location>
    </subcellularLocation>
</comment>
<dbReference type="GO" id="GO:0003999">
    <property type="term" value="F:adenine phosphoribosyltransferase activity"/>
    <property type="evidence" value="ECO:0007669"/>
    <property type="project" value="UniProtKB-EC"/>
</dbReference>
<keyword evidence="8" id="KW-0328">Glycosyltransferase</keyword>
<name>A0A9E7EZT3_9LILI</name>
<dbReference type="PANTHER" id="PTHR11776:SF7">
    <property type="entry name" value="PHOSPHORIBOSYLTRANSFERASE DOMAIN-CONTAINING PROTEIN"/>
    <property type="match status" value="1"/>
</dbReference>
<sequence length="129" mass="14234">MHVGAIQPCDRALVVDDLVATGGTLRAAMNLLGPRKVEWQTPLRTDGVQMMVIFLADASAASSLFFFPICSHERTICCSINVISFFCAALSSMGTTKWQLHQAFLFPILTYAIDQKAQRYVISSLNSQF</sequence>
<evidence type="ECO:0000256" key="5">
    <source>
        <dbReference type="ARBA" id="ARBA00011738"/>
    </source>
</evidence>
<dbReference type="PANTHER" id="PTHR11776">
    <property type="entry name" value="ADENINE PHOSPHORIBOSYLTRANSFERASE"/>
    <property type="match status" value="1"/>
</dbReference>
<keyword evidence="12" id="KW-1185">Reference proteome</keyword>
<comment type="catalytic activity">
    <reaction evidence="1">
        <text>AMP + diphosphate = 5-phospho-alpha-D-ribose 1-diphosphate + adenine</text>
        <dbReference type="Rhea" id="RHEA:16609"/>
        <dbReference type="ChEBI" id="CHEBI:16708"/>
        <dbReference type="ChEBI" id="CHEBI:33019"/>
        <dbReference type="ChEBI" id="CHEBI:58017"/>
        <dbReference type="ChEBI" id="CHEBI:456215"/>
        <dbReference type="EC" id="2.4.2.7"/>
    </reaction>
</comment>
<dbReference type="InterPro" id="IPR050120">
    <property type="entry name" value="Adenine_PRTase"/>
</dbReference>